<accession>E0XQ70</accession>
<evidence type="ECO:0000313" key="1">
    <source>
        <dbReference type="EMBL" id="ADI16561.1"/>
    </source>
</evidence>
<dbReference type="EMBL" id="GU474841">
    <property type="protein sequence ID" value="ADI16561.1"/>
    <property type="molecule type" value="Genomic_DNA"/>
</dbReference>
<reference evidence="1" key="1">
    <citation type="journal article" date="2011" name="Environ. Microbiol.">
        <title>Time-series analyses of Monterey Bay coastal microbial picoplankton using a 'genome proxy' microarray.</title>
        <authorList>
            <person name="Rich V.I."/>
            <person name="Pham V.D."/>
            <person name="Eppley J."/>
            <person name="Shi Y."/>
            <person name="DeLong E.F."/>
        </authorList>
    </citation>
    <scope>NUCLEOTIDE SEQUENCE</scope>
</reference>
<proteinExistence type="predicted"/>
<protein>
    <submittedName>
        <fullName evidence="1">Uncharacterized protein</fullName>
    </submittedName>
</protein>
<organism evidence="1">
    <name type="scientific">uncultured gamma proteobacterium HF0010_01E20</name>
    <dbReference type="NCBI Taxonomy" id="710977"/>
    <lineage>
        <taxon>Bacteria</taxon>
        <taxon>Pseudomonadati</taxon>
        <taxon>Pseudomonadota</taxon>
        <taxon>Gammaproteobacteria</taxon>
        <taxon>environmental samples</taxon>
    </lineage>
</organism>
<name>E0XQ70_9GAMM</name>
<sequence length="90" mass="9309">MRLLNFATYTPSTSIPEARAVPAIVRTAASISAAVKSGIFIFAISSNCSRFTFATLAVFGVADPLAIPAALRSNTAAGGVFVTNENERSA</sequence>
<dbReference type="AlphaFoldDB" id="E0XQ70"/>